<dbReference type="CDD" id="cd00515">
    <property type="entry name" value="HAM1"/>
    <property type="match status" value="1"/>
</dbReference>
<evidence type="ECO:0000256" key="1">
    <source>
        <dbReference type="ARBA" id="ARBA00008023"/>
    </source>
</evidence>
<evidence type="ECO:0000256" key="2">
    <source>
        <dbReference type="ARBA" id="ARBA00022801"/>
    </source>
</evidence>
<comment type="caution">
    <text evidence="3">The sequence shown here is derived from an EMBL/GenBank/DDBJ whole genome shotgun (WGS) entry which is preliminary data.</text>
</comment>
<dbReference type="InterPro" id="IPR002637">
    <property type="entry name" value="RdgB/HAM1"/>
</dbReference>
<name>A0ABV6N3B9_9PSEU</name>
<dbReference type="GO" id="GO:0016787">
    <property type="term" value="F:hydrolase activity"/>
    <property type="evidence" value="ECO:0007669"/>
    <property type="project" value="UniProtKB-KW"/>
</dbReference>
<keyword evidence="4" id="KW-1185">Reference proteome</keyword>
<dbReference type="RefSeq" id="WP_273937323.1">
    <property type="nucleotide sequence ID" value="NZ_CP097263.1"/>
</dbReference>
<evidence type="ECO:0000313" key="4">
    <source>
        <dbReference type="Proteomes" id="UP001589810"/>
    </source>
</evidence>
<dbReference type="SUPFAM" id="SSF52972">
    <property type="entry name" value="ITPase-like"/>
    <property type="match status" value="1"/>
</dbReference>
<accession>A0ABV6N3B9</accession>
<dbReference type="PANTHER" id="PTHR11067:SF9">
    <property type="entry name" value="INOSINE TRIPHOSPHATE PYROPHOSPHATASE"/>
    <property type="match status" value="1"/>
</dbReference>
<dbReference type="PANTHER" id="PTHR11067">
    <property type="entry name" value="INOSINE TRIPHOSPHATE PYROPHOSPHATASE/HAM1 PROTEIN"/>
    <property type="match status" value="1"/>
</dbReference>
<dbReference type="Pfam" id="PF01725">
    <property type="entry name" value="Ham1p_like"/>
    <property type="match status" value="1"/>
</dbReference>
<dbReference type="InterPro" id="IPR029001">
    <property type="entry name" value="ITPase-like_fam"/>
</dbReference>
<proteinExistence type="inferred from homology"/>
<reference evidence="3 4" key="1">
    <citation type="submission" date="2024-09" db="EMBL/GenBank/DDBJ databases">
        <authorList>
            <person name="Sun Q."/>
            <person name="Mori K."/>
        </authorList>
    </citation>
    <scope>NUCLEOTIDE SEQUENCE [LARGE SCALE GENOMIC DNA]</scope>
    <source>
        <strain evidence="3 4">TBRC 1432</strain>
    </source>
</reference>
<keyword evidence="2 3" id="KW-0378">Hydrolase</keyword>
<gene>
    <name evidence="3" type="ORF">ACFFH7_36645</name>
</gene>
<dbReference type="EC" id="3.6.1.-" evidence="3"/>
<dbReference type="Proteomes" id="UP001589810">
    <property type="component" value="Unassembled WGS sequence"/>
</dbReference>
<evidence type="ECO:0000313" key="3">
    <source>
        <dbReference type="EMBL" id="MFC0547088.1"/>
    </source>
</evidence>
<organism evidence="3 4">
    <name type="scientific">Kutzneria chonburiensis</name>
    <dbReference type="NCBI Taxonomy" id="1483604"/>
    <lineage>
        <taxon>Bacteria</taxon>
        <taxon>Bacillati</taxon>
        <taxon>Actinomycetota</taxon>
        <taxon>Actinomycetes</taxon>
        <taxon>Pseudonocardiales</taxon>
        <taxon>Pseudonocardiaceae</taxon>
        <taxon>Kutzneria</taxon>
    </lineage>
</organism>
<dbReference type="EMBL" id="JBHLUD010000013">
    <property type="protein sequence ID" value="MFC0547088.1"/>
    <property type="molecule type" value="Genomic_DNA"/>
</dbReference>
<comment type="similarity">
    <text evidence="1">Belongs to the HAM1 NTPase family.</text>
</comment>
<sequence>MIDSITLITGNEGKAREYSTLLGIQVEAVKADLIEVQSLDVVDVVTRKAEDAYAKLQRPVLVDDTGLSLTAWNGFPGALVAWCLSSVGPEGILEWAAAATDRSATVTTAIGYADADGVQVFIGSLNGTIATERRGGGGFGYDSIFVPDNSGLTFAEMSADQKNAISHRRLAVDKLREVLEKPEEPTYVVLEINRRHEADALVAALNRGEVLTTLGGQAVQARAPYMGAYNPVEEECEGADRG</sequence>
<protein>
    <submittedName>
        <fullName evidence="3">Non-canonical purine NTP pyrophosphatase</fullName>
        <ecNumber evidence="3">3.6.1.-</ecNumber>
    </submittedName>
</protein>
<dbReference type="Gene3D" id="3.90.950.10">
    <property type="match status" value="1"/>
</dbReference>